<name>A0A1G7HGL0_9BACL</name>
<dbReference type="Pfam" id="PF06224">
    <property type="entry name" value="AlkZ-like"/>
    <property type="match status" value="1"/>
</dbReference>
<dbReference type="EMBL" id="FNBG01000004">
    <property type="protein sequence ID" value="SDE99491.1"/>
    <property type="molecule type" value="Genomic_DNA"/>
</dbReference>
<proteinExistence type="predicted"/>
<reference evidence="1 2" key="1">
    <citation type="submission" date="2016-10" db="EMBL/GenBank/DDBJ databases">
        <authorList>
            <person name="de Groot N.N."/>
        </authorList>
    </citation>
    <scope>NUCLEOTIDE SEQUENCE [LARGE SCALE GENOMIC DNA]</scope>
    <source>
        <strain evidence="1 2">DSM 28129</strain>
    </source>
</reference>
<dbReference type="PANTHER" id="PTHR30528:SF0">
    <property type="entry name" value="CYTOPLASMIC PROTEIN"/>
    <property type="match status" value="1"/>
</dbReference>
<dbReference type="Proteomes" id="UP000198972">
    <property type="component" value="Unassembled WGS sequence"/>
</dbReference>
<dbReference type="OrthoDB" id="9787207at2"/>
<protein>
    <recommendedName>
        <fullName evidence="3">Winged helix DNA-binding domain-containing protein</fullName>
    </recommendedName>
</protein>
<dbReference type="STRING" id="670482.SAMN04488542_104156"/>
<accession>A0A1G7HGL0</accession>
<keyword evidence="2" id="KW-1185">Reference proteome</keyword>
<gene>
    <name evidence="1" type="ORF">SAMN04488542_104156</name>
</gene>
<evidence type="ECO:0000313" key="2">
    <source>
        <dbReference type="Proteomes" id="UP000198972"/>
    </source>
</evidence>
<organism evidence="1 2">
    <name type="scientific">Fontibacillus panacisegetis</name>
    <dbReference type="NCBI Taxonomy" id="670482"/>
    <lineage>
        <taxon>Bacteria</taxon>
        <taxon>Bacillati</taxon>
        <taxon>Bacillota</taxon>
        <taxon>Bacilli</taxon>
        <taxon>Bacillales</taxon>
        <taxon>Paenibacillaceae</taxon>
        <taxon>Fontibacillus</taxon>
    </lineage>
</organism>
<dbReference type="PANTHER" id="PTHR30528">
    <property type="entry name" value="CYTOPLASMIC PROTEIN"/>
    <property type="match status" value="1"/>
</dbReference>
<sequence>MKASKKALRRFLLASSQLLWTKDKDKPINVNGDQIINMIKSLECVQIDSVTTVNRNHDLVLASRVKKYSSDYLPQLQEEGRLFEYVANAACLLPMDDYPIFESTRRQYREWHSADLSKNSDIVASILSRIEAEGELPASAFQSNQLVNGYWDNGAPKTKLTSHLLNLLHDVGTIHIVKRQGNTRYFDVTERAVSADLRRQAREMSNYESEKYLMEKYMRAYRIFDLSDSRFGWKSHTARRRTELIDEYIKNGIVVPLDVDGVHRKYFLLAEDAEELFKYECDDTRVASNVITFLPPLDNLLWRRKRIIDFFDFDYKWEIYIPEKKRKYGSYTMPILEGDRFIGRIDSKIDRKNGEMIINLLELEPGIRRTKKLFSNISKAIVHFSTSNGAKRIKFNSSELEALFQDT</sequence>
<dbReference type="InterPro" id="IPR009351">
    <property type="entry name" value="AlkZ-like"/>
</dbReference>
<evidence type="ECO:0008006" key="3">
    <source>
        <dbReference type="Google" id="ProtNLM"/>
    </source>
</evidence>
<dbReference type="AlphaFoldDB" id="A0A1G7HGL0"/>
<dbReference type="RefSeq" id="WP_091227568.1">
    <property type="nucleotide sequence ID" value="NZ_FNBG01000004.1"/>
</dbReference>
<evidence type="ECO:0000313" key="1">
    <source>
        <dbReference type="EMBL" id="SDE99491.1"/>
    </source>
</evidence>